<dbReference type="Proteomes" id="UP000323664">
    <property type="component" value="Unassembled WGS sequence"/>
</dbReference>
<comment type="caution">
    <text evidence="1">The sequence shown here is derived from an EMBL/GenBank/DDBJ whole genome shotgun (WGS) entry which is preliminary data.</text>
</comment>
<evidence type="ECO:0000313" key="1">
    <source>
        <dbReference type="EMBL" id="KAA8787569.1"/>
    </source>
</evidence>
<protein>
    <submittedName>
        <fullName evidence="1">Uncharacterized protein</fullName>
    </submittedName>
</protein>
<reference evidence="1 2" key="1">
    <citation type="journal article" date="2019" name="J. Ind. Microbiol. Biotechnol.">
        <title>Paenibacillus amylolyticus 27C64 has a diverse set of carbohydrate-active enzymes and complete pectin deconstruction system.</title>
        <authorList>
            <person name="Keggi C."/>
            <person name="Doran-Peterson J."/>
        </authorList>
    </citation>
    <scope>NUCLEOTIDE SEQUENCE [LARGE SCALE GENOMIC DNA]</scope>
    <source>
        <strain evidence="1 2">27C64</strain>
    </source>
</reference>
<organism evidence="1 2">
    <name type="scientific">Paenibacillus amylolyticus</name>
    <dbReference type="NCBI Taxonomy" id="1451"/>
    <lineage>
        <taxon>Bacteria</taxon>
        <taxon>Bacillati</taxon>
        <taxon>Bacillota</taxon>
        <taxon>Bacilli</taxon>
        <taxon>Bacillales</taxon>
        <taxon>Paenibacillaceae</taxon>
        <taxon>Paenibacillus</taxon>
    </lineage>
</organism>
<gene>
    <name evidence="1" type="ORF">EC604_27430</name>
</gene>
<dbReference type="AlphaFoldDB" id="A0A5M9X198"/>
<proteinExistence type="predicted"/>
<dbReference type="OrthoDB" id="2649985at2"/>
<sequence>MTLSSTDYLSKLSFDMETTTKKVYKNITKVKGKMVTVVDTQISLFIDGHKLDEHEIFLEDVYFNSLLYPGRYPMFTCTCRIFGCGGYHVEVVHTQDTLMWRMEQSPFMDKTIRGSNEFVFSWSNIIEFSGEWIERLENLQNLMLSHELKFQCDLEKYKSIVEEVKTMRC</sequence>
<accession>A0A5M9X198</accession>
<evidence type="ECO:0000313" key="2">
    <source>
        <dbReference type="Proteomes" id="UP000323664"/>
    </source>
</evidence>
<dbReference type="RefSeq" id="WP_123067202.1">
    <property type="nucleotide sequence ID" value="NZ_RIAS01000025.1"/>
</dbReference>
<name>A0A5M9X198_PAEAM</name>
<dbReference type="EMBL" id="RIAS01000025">
    <property type="protein sequence ID" value="KAA8787569.1"/>
    <property type="molecule type" value="Genomic_DNA"/>
</dbReference>